<reference evidence="1" key="1">
    <citation type="submission" date="2024-06" db="EMBL/GenBank/DDBJ databases">
        <title>The genome sequences of Kitasatospora sp. strain HUAS MG31.</title>
        <authorList>
            <person name="Mo P."/>
        </authorList>
    </citation>
    <scope>NUCLEOTIDE SEQUENCE</scope>
    <source>
        <strain evidence="1">HUAS MG31</strain>
    </source>
</reference>
<dbReference type="AlphaFoldDB" id="A0AAU8JX86"/>
<accession>A0AAU8JX86</accession>
<name>A0AAU8JX86_9ACTN</name>
<dbReference type="InterPro" id="IPR049777">
    <property type="entry name" value="SCO2524-like"/>
</dbReference>
<gene>
    <name evidence="1" type="ORF">ABWK59_19830</name>
</gene>
<proteinExistence type="predicted"/>
<sequence>MRIQPRQQLLEIWQAIGRASFSDKAWEFGAEGDPSSVSDAEQLLCILYPATELPSLRLDVPDETAEDVLSHLRGLGDSVEIPRKLVHALTDFMARHSDEGGATFPAGRYLTAVEPGAQPTHAQYKLGVVDAYSLSITLSLATLGFLKIFTRNIRRADLREMATKLEEATNVRLSAAMAALLRCFTVSVFEADSDQGRTLCSMVNQTGAPDRLIVQQLQRRLRPLRATIRDYFTIGLAGTGDLENENLLFECGWSWGVVEDAPPIDTSEPIGVQPEGLAQPAPYLYFTVVALDGIADLFSERTLTLGLLNEEQQRLAQALRLRWELTQQYWSAIARFDDEAWPLEDIPWRTTDQQESAYFSLLVASILVQDLVRRKATDDDLTRTVAVMEELALRSRTTRRMAVNDGALRLHVPGVELTLLGSERIGPLLRWSVSDFSAQLLKRSLQLSGLSRNIGSHDRLVRLSEKIMDHLWARRIGTGTGEKLWDDITGVYPEIGERPSTLSWNLTERVVECLVAASGVVGQTPIRSVRLIEVATDLLSEADHLLDMELMQLSSGGFSSVRSTLQQAEVQLQRARRIVRDRPGTACALALQVLATLDELVTARRAAAWRG</sequence>
<evidence type="ECO:0000313" key="1">
    <source>
        <dbReference type="EMBL" id="XCM81001.1"/>
    </source>
</evidence>
<dbReference type="EMBL" id="CP159872">
    <property type="protein sequence ID" value="XCM81001.1"/>
    <property type="molecule type" value="Genomic_DNA"/>
</dbReference>
<dbReference type="RefSeq" id="WP_354641937.1">
    <property type="nucleotide sequence ID" value="NZ_CP159872.1"/>
</dbReference>
<protein>
    <submittedName>
        <fullName evidence="1">SCO2524 family protein</fullName>
    </submittedName>
</protein>
<dbReference type="KEGG" id="kcm:ABWK59_19830"/>
<dbReference type="NCBIfam" id="NF040567">
    <property type="entry name" value="SCO2524_fam"/>
    <property type="match status" value="1"/>
</dbReference>
<organism evidence="1">
    <name type="scientific">Kitasatospora camelliae</name>
    <dbReference type="NCBI Taxonomy" id="3156397"/>
    <lineage>
        <taxon>Bacteria</taxon>
        <taxon>Bacillati</taxon>
        <taxon>Actinomycetota</taxon>
        <taxon>Actinomycetes</taxon>
        <taxon>Kitasatosporales</taxon>
        <taxon>Streptomycetaceae</taxon>
        <taxon>Kitasatospora</taxon>
    </lineage>
</organism>